<feature type="transmembrane region" description="Helical" evidence="1">
    <location>
        <begin position="22"/>
        <end position="40"/>
    </location>
</feature>
<keyword evidence="1" id="KW-1133">Transmembrane helix</keyword>
<evidence type="ECO:0000313" key="2">
    <source>
        <dbReference type="EMBL" id="ACU64533.1"/>
    </source>
</evidence>
<dbReference type="KEGG" id="cpi:Cpin_7132"/>
<gene>
    <name evidence="2" type="ordered locus">Cpin_7132</name>
</gene>
<accession>A0A979GXB0</accession>
<dbReference type="AlphaFoldDB" id="A0A979GXB0"/>
<proteinExistence type="predicted"/>
<sequence>MQDLHLYPGHQLKGFHVINQDLVFVRFIIFTIIIDVIMACNGDSSRLPPESLFP</sequence>
<reference evidence="3" key="1">
    <citation type="submission" date="2009-08" db="EMBL/GenBank/DDBJ databases">
        <title>The complete genome of Chitinophaga pinensis DSM 2588.</title>
        <authorList>
            <consortium name="US DOE Joint Genome Institute (JGI-PGF)"/>
            <person name="Lucas S."/>
            <person name="Copeland A."/>
            <person name="Lapidus A."/>
            <person name="Glavina del Rio T."/>
            <person name="Dalin E."/>
            <person name="Tice H."/>
            <person name="Bruce D."/>
            <person name="Goodwin L."/>
            <person name="Pitluck S."/>
            <person name="Kyrpides N."/>
            <person name="Mavromatis K."/>
            <person name="Ivanova N."/>
            <person name="Mikhailova N."/>
            <person name="Sims D."/>
            <person name="Meinche L."/>
            <person name="Brettin T."/>
            <person name="Detter J.C."/>
            <person name="Han C."/>
            <person name="Larimer F."/>
            <person name="Land M."/>
            <person name="Hauser L."/>
            <person name="Markowitz V."/>
            <person name="Cheng J.-F."/>
            <person name="Hugenholtz P."/>
            <person name="Woyke T."/>
            <person name="Wu D."/>
            <person name="Spring S."/>
            <person name="Klenk H.-P."/>
            <person name="Eisen J.A."/>
        </authorList>
    </citation>
    <scope>NUCLEOTIDE SEQUENCE [LARGE SCALE GENOMIC DNA]</scope>
    <source>
        <strain evidence="3">ATCC 43595 / DSM 2588 / LMG 13176 / NBRC 15968 / NCIMB 11800 / UQM 2034</strain>
    </source>
</reference>
<dbReference type="EMBL" id="CP001699">
    <property type="protein sequence ID" value="ACU64533.1"/>
    <property type="molecule type" value="Genomic_DNA"/>
</dbReference>
<evidence type="ECO:0000256" key="1">
    <source>
        <dbReference type="SAM" id="Phobius"/>
    </source>
</evidence>
<keyword evidence="1" id="KW-0472">Membrane</keyword>
<reference evidence="2 3" key="2">
    <citation type="journal article" date="2010" name="Stand. Genomic Sci.">
        <title>Complete genome sequence of Chitinophaga pinensis type strain (UQM 2034).</title>
        <authorList>
            <person name="Glavina Del Rio T."/>
            <person name="Abt B."/>
            <person name="Spring S."/>
            <person name="Lapidus A."/>
            <person name="Nolan M."/>
            <person name="Tice H."/>
            <person name="Copeland A."/>
            <person name="Cheng J.F."/>
            <person name="Chen F."/>
            <person name="Bruce D."/>
            <person name="Goodwin L."/>
            <person name="Pitluck S."/>
            <person name="Ivanova N."/>
            <person name="Mavromatis K."/>
            <person name="Mikhailova N."/>
            <person name="Pati A."/>
            <person name="Chen A."/>
            <person name="Palaniappan K."/>
            <person name="Land M."/>
            <person name="Hauser L."/>
            <person name="Chang Y.J."/>
            <person name="Jeffries C.D."/>
            <person name="Chain P."/>
            <person name="Saunders E."/>
            <person name="Detter J.C."/>
            <person name="Brettin T."/>
            <person name="Rohde M."/>
            <person name="Goker M."/>
            <person name="Bristow J."/>
            <person name="Eisen J.A."/>
            <person name="Markowitz V."/>
            <person name="Hugenholtz P."/>
            <person name="Kyrpides N.C."/>
            <person name="Klenk H.P."/>
            <person name="Lucas S."/>
        </authorList>
    </citation>
    <scope>NUCLEOTIDE SEQUENCE [LARGE SCALE GENOMIC DNA]</scope>
    <source>
        <strain evidence="3">ATCC 43595 / DSM 2588 / LMG 13176 / NBRC 15968 / NCIMB 11800 / UQM 2034</strain>
    </source>
</reference>
<keyword evidence="1" id="KW-0812">Transmembrane</keyword>
<dbReference type="Proteomes" id="UP000002215">
    <property type="component" value="Chromosome"/>
</dbReference>
<protein>
    <submittedName>
        <fullName evidence="2">Uncharacterized protein</fullName>
    </submittedName>
</protein>
<evidence type="ECO:0000313" key="3">
    <source>
        <dbReference type="Proteomes" id="UP000002215"/>
    </source>
</evidence>
<organism evidence="2 3">
    <name type="scientific">Chitinophaga pinensis (strain ATCC 43595 / DSM 2588 / LMG 13176 / NBRC 15968 / NCIMB 11800 / UQM 2034)</name>
    <dbReference type="NCBI Taxonomy" id="485918"/>
    <lineage>
        <taxon>Bacteria</taxon>
        <taxon>Pseudomonadati</taxon>
        <taxon>Bacteroidota</taxon>
        <taxon>Chitinophagia</taxon>
        <taxon>Chitinophagales</taxon>
        <taxon>Chitinophagaceae</taxon>
        <taxon>Chitinophaga</taxon>
    </lineage>
</organism>
<name>A0A979GXB0_CHIPD</name>